<feature type="transmembrane region" description="Helical" evidence="6">
    <location>
        <begin position="182"/>
        <end position="201"/>
    </location>
</feature>
<name>A0ABR0S3G1_9EURO</name>
<feature type="compositionally biased region" description="Polar residues" evidence="5">
    <location>
        <begin position="275"/>
        <end position="284"/>
    </location>
</feature>
<feature type="region of interest" description="Disordered" evidence="5">
    <location>
        <begin position="251"/>
        <end position="284"/>
    </location>
</feature>
<keyword evidence="4 6" id="KW-0472">Membrane</keyword>
<gene>
    <name evidence="7" type="ORF">PMZ80_001506</name>
</gene>
<evidence type="ECO:0000313" key="7">
    <source>
        <dbReference type="EMBL" id="KAK5947356.1"/>
    </source>
</evidence>
<proteinExistence type="predicted"/>
<dbReference type="Proteomes" id="UP001334248">
    <property type="component" value="Unassembled WGS sequence"/>
</dbReference>
<dbReference type="PANTHER" id="PTHR16201">
    <property type="entry name" value="SEVEN TRANSMEMBRANE PROTEIN 1-RELATED"/>
    <property type="match status" value="1"/>
</dbReference>
<sequence>MFHPPTSDRCLALAHPDYINFVFSILILLGILLSYLPQHHRIISRKSSFGLSPYFVLLGTTSGTCQFANILTLPGSRADMACCRDDGVSGLFLFLIYFPRATPGTTNPAKDADKQPSFKTAVLVAWICIAHAFVTAIISIYFTLAHPAGLQSWANFLGILSTVLAVIQYFPQIWTTYLLKRVASLSIPMMCIQTPGSFVWAASLASRLGVEGWSAWGVYVVTGCLQGTLLVMGVIYELRWRRKEREELEGRIDAANQGQMDGQVDTDRRVEDVSEQTPLIRQEE</sequence>
<dbReference type="InterPro" id="IPR051415">
    <property type="entry name" value="LAAT-1"/>
</dbReference>
<comment type="subcellular location">
    <subcellularLocation>
        <location evidence="1">Membrane</location>
        <topology evidence="1">Multi-pass membrane protein</topology>
    </subcellularLocation>
</comment>
<feature type="transmembrane region" description="Helical" evidence="6">
    <location>
        <begin position="18"/>
        <end position="36"/>
    </location>
</feature>
<evidence type="ECO:0000256" key="4">
    <source>
        <dbReference type="ARBA" id="ARBA00023136"/>
    </source>
</evidence>
<protein>
    <recommendedName>
        <fullName evidence="9">PQ loop repeat protein</fullName>
    </recommendedName>
</protein>
<keyword evidence="2 6" id="KW-0812">Transmembrane</keyword>
<dbReference type="Gene3D" id="1.20.1280.290">
    <property type="match status" value="1"/>
</dbReference>
<comment type="caution">
    <text evidence="7">The sequence shown here is derived from an EMBL/GenBank/DDBJ whole genome shotgun (WGS) entry which is preliminary data.</text>
</comment>
<keyword evidence="3 6" id="KW-1133">Transmembrane helix</keyword>
<dbReference type="EMBL" id="JAVHJV010000001">
    <property type="protein sequence ID" value="KAK5947356.1"/>
    <property type="molecule type" value="Genomic_DNA"/>
</dbReference>
<evidence type="ECO:0008006" key="9">
    <source>
        <dbReference type="Google" id="ProtNLM"/>
    </source>
</evidence>
<organism evidence="7 8">
    <name type="scientific">Knufia obscura</name>
    <dbReference type="NCBI Taxonomy" id="1635080"/>
    <lineage>
        <taxon>Eukaryota</taxon>
        <taxon>Fungi</taxon>
        <taxon>Dikarya</taxon>
        <taxon>Ascomycota</taxon>
        <taxon>Pezizomycotina</taxon>
        <taxon>Eurotiomycetes</taxon>
        <taxon>Chaetothyriomycetidae</taxon>
        <taxon>Chaetothyriales</taxon>
        <taxon>Trichomeriaceae</taxon>
        <taxon>Knufia</taxon>
    </lineage>
</organism>
<dbReference type="InterPro" id="IPR006603">
    <property type="entry name" value="PQ-loop_rpt"/>
</dbReference>
<evidence type="ECO:0000256" key="1">
    <source>
        <dbReference type="ARBA" id="ARBA00004141"/>
    </source>
</evidence>
<feature type="transmembrane region" description="Helical" evidence="6">
    <location>
        <begin position="120"/>
        <end position="144"/>
    </location>
</feature>
<feature type="transmembrane region" description="Helical" evidence="6">
    <location>
        <begin position="213"/>
        <end position="236"/>
    </location>
</feature>
<reference evidence="7 8" key="1">
    <citation type="journal article" date="2023" name="Res Sq">
        <title>Genomic and morphological characterization of Knufia obscura isolated from the Mars 2020 spacecraft assembly facility.</title>
        <authorList>
            <person name="Chander A.M."/>
            <person name="Teixeira M.M."/>
            <person name="Singh N.K."/>
            <person name="Williams M.P."/>
            <person name="Parker C.W."/>
            <person name="Leo P."/>
            <person name="Stajich J.E."/>
            <person name="Torok T."/>
            <person name="Tighe S."/>
            <person name="Mason C.E."/>
            <person name="Venkateswaran K."/>
        </authorList>
    </citation>
    <scope>NUCLEOTIDE SEQUENCE [LARGE SCALE GENOMIC DNA]</scope>
    <source>
        <strain evidence="7 8">CCFEE 5817</strain>
    </source>
</reference>
<feature type="transmembrane region" description="Helical" evidence="6">
    <location>
        <begin position="150"/>
        <end position="170"/>
    </location>
</feature>
<evidence type="ECO:0000256" key="6">
    <source>
        <dbReference type="SAM" id="Phobius"/>
    </source>
</evidence>
<keyword evidence="8" id="KW-1185">Reference proteome</keyword>
<evidence type="ECO:0000313" key="8">
    <source>
        <dbReference type="Proteomes" id="UP001334248"/>
    </source>
</evidence>
<evidence type="ECO:0000256" key="5">
    <source>
        <dbReference type="SAM" id="MobiDB-lite"/>
    </source>
</evidence>
<dbReference type="SMART" id="SM00679">
    <property type="entry name" value="CTNS"/>
    <property type="match status" value="2"/>
</dbReference>
<evidence type="ECO:0000256" key="2">
    <source>
        <dbReference type="ARBA" id="ARBA00022692"/>
    </source>
</evidence>
<evidence type="ECO:0000256" key="3">
    <source>
        <dbReference type="ARBA" id="ARBA00022989"/>
    </source>
</evidence>
<dbReference type="Pfam" id="PF04193">
    <property type="entry name" value="PQ-loop"/>
    <property type="match status" value="2"/>
</dbReference>
<accession>A0ABR0S3G1</accession>
<dbReference type="GeneID" id="89994955"/>
<dbReference type="RefSeq" id="XP_064735446.1">
    <property type="nucleotide sequence ID" value="XM_064869949.1"/>
</dbReference>
<dbReference type="PANTHER" id="PTHR16201:SF11">
    <property type="entry name" value="PQ-LOOP REPEAT-CONTAINING PROTEIN"/>
    <property type="match status" value="1"/>
</dbReference>